<reference evidence="4 5" key="1">
    <citation type="submission" date="2021-04" db="EMBL/GenBank/DDBJ databases">
        <title>The genome sequence of type strain Ideonella paludis KCTC 32238.</title>
        <authorList>
            <person name="Liu Y."/>
        </authorList>
    </citation>
    <scope>NUCLEOTIDE SEQUENCE [LARGE SCALE GENOMIC DNA]</scope>
    <source>
        <strain evidence="4 5">KCTC 32238</strain>
    </source>
</reference>
<comment type="caution">
    <text evidence="4">The sequence shown here is derived from an EMBL/GenBank/DDBJ whole genome shotgun (WGS) entry which is preliminary data.</text>
</comment>
<gene>
    <name evidence="4" type="ORF">KAK11_08150</name>
</gene>
<feature type="chain" id="PRO_5046427212" evidence="2">
    <location>
        <begin position="24"/>
        <end position="664"/>
    </location>
</feature>
<dbReference type="SUPFAM" id="SSF82171">
    <property type="entry name" value="DPP6 N-terminal domain-like"/>
    <property type="match status" value="1"/>
</dbReference>
<protein>
    <submittedName>
        <fullName evidence="4">S9 family peptidase</fullName>
    </submittedName>
</protein>
<dbReference type="Gene3D" id="2.120.10.60">
    <property type="entry name" value="Tricorn protease N-terminal domain"/>
    <property type="match status" value="1"/>
</dbReference>
<keyword evidence="2" id="KW-0732">Signal</keyword>
<dbReference type="Gene3D" id="3.40.50.1820">
    <property type="entry name" value="alpha/beta hydrolase"/>
    <property type="match status" value="1"/>
</dbReference>
<dbReference type="RefSeq" id="WP_210808133.1">
    <property type="nucleotide sequence ID" value="NZ_JAGQDG010000003.1"/>
</dbReference>
<dbReference type="InterPro" id="IPR029058">
    <property type="entry name" value="AB_hydrolase_fold"/>
</dbReference>
<feature type="signal peptide" evidence="2">
    <location>
        <begin position="1"/>
        <end position="23"/>
    </location>
</feature>
<dbReference type="PANTHER" id="PTHR42776:SF27">
    <property type="entry name" value="DIPEPTIDYL PEPTIDASE FAMILY MEMBER 6"/>
    <property type="match status" value="1"/>
</dbReference>
<name>A0ABS5DW04_9BURK</name>
<dbReference type="EMBL" id="JAGQDG010000003">
    <property type="protein sequence ID" value="MBQ0935295.1"/>
    <property type="molecule type" value="Genomic_DNA"/>
</dbReference>
<evidence type="ECO:0000256" key="1">
    <source>
        <dbReference type="ARBA" id="ARBA00022801"/>
    </source>
</evidence>
<sequence length="664" mass="74330">MKFVALLLCGLVVMSGAMQTAQAQDKVPVEDFFRKSKLAGVTLSPDGKHLAFVAPSTMGDDRMVLAMASVESPQKWTVVAHMRDADVSTVDWVNNSRLVFRVSDRQSTMGEQKGAGLYAVNLDGSEFVWLIAREYGEQDHPIPSKRPLLYNHVYVRTIGDGSDDVLGTLYDRLSYVGEPTYSRPIRLNTKTKGVKVIEDDSPKGSRGWAVNRTATAASFVTTYLDGRVKTLYKKAGKWEVLTDYDAFVTDSEEVIDLAFVDGKGQMFVTAERKDEMRTRALYRFDPEKKQKESEPVFAVKGFDFNGQPLFDGDDRRLLGVSYVSDAAGVVWFEPVMKAMQEEIDRQLPGTNNLIGCTKCVQAKHVVVAAYSDRQPLVYFLFDVAAKKLSLIGASRPWIDSKRMATQDLVYVKTRDGLQMPVYVTKPQGKGPWPAVTLVHGGPWVRGGAWGWDPDAQFLASRGYLVIEPEFRGSLGYGSEFVRRSFKQWGLAMQDDVTDATQWAVKEGLADPKRLVIAGASYGGYATMMGLVKEPDLYRAGINWVGVTDIDLIYDIGWSDADEDWLRLGMPRMVGDQKKDRAQLDATSPLKQAHRITKPVLMAYGTDDKRVPLPHGEKMRDALNRLGKAPVEWVTYRDEGHSWMLEATHIDFWKRVEAFLAKHAN</sequence>
<evidence type="ECO:0000313" key="4">
    <source>
        <dbReference type="EMBL" id="MBQ0935295.1"/>
    </source>
</evidence>
<dbReference type="PANTHER" id="PTHR42776">
    <property type="entry name" value="SERINE PEPTIDASE S9 FAMILY MEMBER"/>
    <property type="match status" value="1"/>
</dbReference>
<proteinExistence type="predicted"/>
<dbReference type="SUPFAM" id="SSF53474">
    <property type="entry name" value="alpha/beta-Hydrolases"/>
    <property type="match status" value="1"/>
</dbReference>
<accession>A0ABS5DW04</accession>
<dbReference type="Proteomes" id="UP000672097">
    <property type="component" value="Unassembled WGS sequence"/>
</dbReference>
<feature type="domain" description="Peptidase S9 prolyl oligopeptidase catalytic" evidence="3">
    <location>
        <begin position="454"/>
        <end position="663"/>
    </location>
</feature>
<keyword evidence="1" id="KW-0378">Hydrolase</keyword>
<dbReference type="InterPro" id="IPR001375">
    <property type="entry name" value="Peptidase_S9_cat"/>
</dbReference>
<dbReference type="Pfam" id="PF00326">
    <property type="entry name" value="Peptidase_S9"/>
    <property type="match status" value="1"/>
</dbReference>
<evidence type="ECO:0000313" key="5">
    <source>
        <dbReference type="Proteomes" id="UP000672097"/>
    </source>
</evidence>
<keyword evidence="5" id="KW-1185">Reference proteome</keyword>
<evidence type="ECO:0000256" key="2">
    <source>
        <dbReference type="SAM" id="SignalP"/>
    </source>
</evidence>
<organism evidence="4 5">
    <name type="scientific">Ideonella paludis</name>
    <dbReference type="NCBI Taxonomy" id="1233411"/>
    <lineage>
        <taxon>Bacteria</taxon>
        <taxon>Pseudomonadati</taxon>
        <taxon>Pseudomonadota</taxon>
        <taxon>Betaproteobacteria</taxon>
        <taxon>Burkholderiales</taxon>
        <taxon>Sphaerotilaceae</taxon>
        <taxon>Ideonella</taxon>
    </lineage>
</organism>
<evidence type="ECO:0000259" key="3">
    <source>
        <dbReference type="Pfam" id="PF00326"/>
    </source>
</evidence>